<evidence type="ECO:0000256" key="4">
    <source>
        <dbReference type="ARBA" id="ARBA00022729"/>
    </source>
</evidence>
<dbReference type="SUPFAM" id="SSF52279">
    <property type="entry name" value="Beta-D-glucan exohydrolase, C-terminal domain"/>
    <property type="match status" value="1"/>
</dbReference>
<dbReference type="Pfam" id="PF00933">
    <property type="entry name" value="Glyco_hydro_3"/>
    <property type="match status" value="1"/>
</dbReference>
<dbReference type="Gene3D" id="3.20.20.300">
    <property type="entry name" value="Glycoside hydrolase, family 3, N-terminal domain"/>
    <property type="match status" value="1"/>
</dbReference>
<evidence type="ECO:0000313" key="8">
    <source>
        <dbReference type="EMBL" id="SDN67821.1"/>
    </source>
</evidence>
<dbReference type="PRINTS" id="PR00133">
    <property type="entry name" value="GLHYDRLASE3"/>
</dbReference>
<dbReference type="Proteomes" id="UP000198793">
    <property type="component" value="Unassembled WGS sequence"/>
</dbReference>
<evidence type="ECO:0000256" key="6">
    <source>
        <dbReference type="ARBA" id="ARBA00023295"/>
    </source>
</evidence>
<sequence length="722" mass="76356">MSDTPSPAIEALLAQMTLSEKIGQLTMLAAGFSVTGPVVGGDVSQSVREGRAGSLLNVFGPGAVREIQRVALEESRLKIPLLLGFDVVHGHRTVFPIPLGEAASFDPALWEETARVAAREAAADGVALTFAPMLDIARDPRWGRVAEGAGEDPLVVALYARAKVRGFQGSNLDDPDRLAATAKHLVAYGAASAGRDYASTDVSERTLRETYLPPFEAALEEDCACIMPAFSDLSGVPMTANGALLDGWLRGEMGFRGVVVSDYNAVAELIPHGVAADLAEAASLALRAGVDIDMMSGGAYETGLPEALRRGLVTVDDIDRSVRRVLALKERLGLFRDPWRALARGDRGAGPQVSSHRALARSAAARSVVLLSQRDPAILPLGDRAMRIAVLGPLAEAPTDMMGSWSGAGEAEESVTILRALRAARPDCEVVYARGVGIDQSEPDGFEPALALARGADLVILALGESRAMTGEAASRTGLDLPGDQTNFARAVLALGRPTVALLAAGRPLAVPWLFDRAGAVLAIWFGGTEAGSGLADVLTGRVSPSGRLPITWPRAVGQVPIFFGERPGGRPPSDQHYTSKYIDLSPDPQFPFGHGLSYGRVVRENLRAEPAAAREGETVLVSLDLRNEGTHTAEETVFLFSRKPVARVARARFELQGFARVSLAPGQRTRCTIPLPVSALAFPGPDLVRSVERGEYELLVGPSADPAGLLRARIRVEDGAS</sequence>
<dbReference type="EMBL" id="FNIT01000001">
    <property type="protein sequence ID" value="SDN67821.1"/>
    <property type="molecule type" value="Genomic_DNA"/>
</dbReference>
<evidence type="ECO:0000256" key="5">
    <source>
        <dbReference type="ARBA" id="ARBA00022801"/>
    </source>
</evidence>
<organism evidence="8 9">
    <name type="scientific">Aureimonas jatrophae</name>
    <dbReference type="NCBI Taxonomy" id="1166073"/>
    <lineage>
        <taxon>Bacteria</taxon>
        <taxon>Pseudomonadati</taxon>
        <taxon>Pseudomonadota</taxon>
        <taxon>Alphaproteobacteria</taxon>
        <taxon>Hyphomicrobiales</taxon>
        <taxon>Aurantimonadaceae</taxon>
        <taxon>Aureimonas</taxon>
    </lineage>
</organism>
<accession>A0A1H0DD06</accession>
<evidence type="ECO:0000256" key="2">
    <source>
        <dbReference type="ARBA" id="ARBA00005336"/>
    </source>
</evidence>
<dbReference type="SUPFAM" id="SSF51445">
    <property type="entry name" value="(Trans)glycosidases"/>
    <property type="match status" value="1"/>
</dbReference>
<proteinExistence type="inferred from homology"/>
<evidence type="ECO:0000256" key="1">
    <source>
        <dbReference type="ARBA" id="ARBA00000448"/>
    </source>
</evidence>
<keyword evidence="5" id="KW-0378">Hydrolase</keyword>
<dbReference type="PANTHER" id="PTHR30620">
    <property type="entry name" value="PERIPLASMIC BETA-GLUCOSIDASE-RELATED"/>
    <property type="match status" value="1"/>
</dbReference>
<evidence type="ECO:0000256" key="3">
    <source>
        <dbReference type="ARBA" id="ARBA00012744"/>
    </source>
</evidence>
<dbReference type="AlphaFoldDB" id="A0A1H0DD06"/>
<dbReference type="InterPro" id="IPR002772">
    <property type="entry name" value="Glyco_hydro_3_C"/>
</dbReference>
<dbReference type="SMART" id="SM01217">
    <property type="entry name" value="Fn3_like"/>
    <property type="match status" value="1"/>
</dbReference>
<dbReference type="OrthoDB" id="9781691at2"/>
<dbReference type="InterPro" id="IPR017853">
    <property type="entry name" value="GH"/>
</dbReference>
<dbReference type="EC" id="3.2.1.21" evidence="3"/>
<dbReference type="RefSeq" id="WP_090668820.1">
    <property type="nucleotide sequence ID" value="NZ_FNIT01000001.1"/>
</dbReference>
<dbReference type="InterPro" id="IPR013783">
    <property type="entry name" value="Ig-like_fold"/>
</dbReference>
<dbReference type="InterPro" id="IPR026891">
    <property type="entry name" value="Fn3-like"/>
</dbReference>
<gene>
    <name evidence="8" type="ORF">SAMN05192530_101707</name>
</gene>
<evidence type="ECO:0000259" key="7">
    <source>
        <dbReference type="SMART" id="SM01217"/>
    </source>
</evidence>
<dbReference type="Gene3D" id="3.40.50.1700">
    <property type="entry name" value="Glycoside hydrolase family 3 C-terminal domain"/>
    <property type="match status" value="1"/>
</dbReference>
<dbReference type="GO" id="GO:0009251">
    <property type="term" value="P:glucan catabolic process"/>
    <property type="evidence" value="ECO:0007669"/>
    <property type="project" value="TreeGrafter"/>
</dbReference>
<dbReference type="Pfam" id="PF14310">
    <property type="entry name" value="Fn3-like"/>
    <property type="match status" value="1"/>
</dbReference>
<keyword evidence="4" id="KW-0732">Signal</keyword>
<dbReference type="InterPro" id="IPR051915">
    <property type="entry name" value="Cellulose_Degrad_GH3"/>
</dbReference>
<comment type="catalytic activity">
    <reaction evidence="1">
        <text>Hydrolysis of terminal, non-reducing beta-D-glucosyl residues with release of beta-D-glucose.</text>
        <dbReference type="EC" id="3.2.1.21"/>
    </reaction>
</comment>
<comment type="similarity">
    <text evidence="2">Belongs to the glycosyl hydrolase 3 family.</text>
</comment>
<keyword evidence="9" id="KW-1185">Reference proteome</keyword>
<dbReference type="STRING" id="1166073.SAMN05192530_101707"/>
<dbReference type="FunFam" id="3.20.20.300:FF:000005">
    <property type="entry name" value="Periplasmic beta-glucosidase"/>
    <property type="match status" value="1"/>
</dbReference>
<dbReference type="InterPro" id="IPR036881">
    <property type="entry name" value="Glyco_hydro_3_C_sf"/>
</dbReference>
<dbReference type="InterPro" id="IPR001764">
    <property type="entry name" value="Glyco_hydro_3_N"/>
</dbReference>
<dbReference type="InterPro" id="IPR036962">
    <property type="entry name" value="Glyco_hydro_3_N_sf"/>
</dbReference>
<keyword evidence="6" id="KW-0326">Glycosidase</keyword>
<evidence type="ECO:0000313" key="9">
    <source>
        <dbReference type="Proteomes" id="UP000198793"/>
    </source>
</evidence>
<protein>
    <recommendedName>
        <fullName evidence="3">beta-glucosidase</fullName>
        <ecNumber evidence="3">3.2.1.21</ecNumber>
    </recommendedName>
</protein>
<reference evidence="8 9" key="1">
    <citation type="submission" date="2016-10" db="EMBL/GenBank/DDBJ databases">
        <authorList>
            <person name="de Groot N.N."/>
        </authorList>
    </citation>
    <scope>NUCLEOTIDE SEQUENCE [LARGE SCALE GENOMIC DNA]</scope>
    <source>
        <strain evidence="9">L7-484,KACC 16230,DSM 25025</strain>
    </source>
</reference>
<dbReference type="GO" id="GO:0008422">
    <property type="term" value="F:beta-glucosidase activity"/>
    <property type="evidence" value="ECO:0007669"/>
    <property type="project" value="UniProtKB-EC"/>
</dbReference>
<dbReference type="Gene3D" id="2.60.40.10">
    <property type="entry name" value="Immunoglobulins"/>
    <property type="match status" value="1"/>
</dbReference>
<dbReference type="Pfam" id="PF01915">
    <property type="entry name" value="Glyco_hydro_3_C"/>
    <property type="match status" value="1"/>
</dbReference>
<name>A0A1H0DD06_9HYPH</name>
<feature type="domain" description="Fibronectin type III-like" evidence="7">
    <location>
        <begin position="636"/>
        <end position="705"/>
    </location>
</feature>
<dbReference type="PANTHER" id="PTHR30620:SF16">
    <property type="entry name" value="LYSOSOMAL BETA GLUCOSIDASE"/>
    <property type="match status" value="1"/>
</dbReference>